<dbReference type="GO" id="GO:0043565">
    <property type="term" value="F:sequence-specific DNA binding"/>
    <property type="evidence" value="ECO:0007669"/>
    <property type="project" value="InterPro"/>
</dbReference>
<dbReference type="InterPro" id="IPR029062">
    <property type="entry name" value="Class_I_gatase-like"/>
</dbReference>
<dbReference type="GO" id="GO:0003700">
    <property type="term" value="F:DNA-binding transcription factor activity"/>
    <property type="evidence" value="ECO:0007669"/>
    <property type="project" value="InterPro"/>
</dbReference>
<evidence type="ECO:0000313" key="5">
    <source>
        <dbReference type="Proteomes" id="UP000578819"/>
    </source>
</evidence>
<keyword evidence="5" id="KW-1185">Reference proteome</keyword>
<evidence type="ECO:0000256" key="2">
    <source>
        <dbReference type="ARBA" id="ARBA00023163"/>
    </source>
</evidence>
<dbReference type="PANTHER" id="PTHR43130">
    <property type="entry name" value="ARAC-FAMILY TRANSCRIPTIONAL REGULATOR"/>
    <property type="match status" value="1"/>
</dbReference>
<dbReference type="Proteomes" id="UP000578819">
    <property type="component" value="Unassembled WGS sequence"/>
</dbReference>
<dbReference type="SMART" id="SM00342">
    <property type="entry name" value="HTH_ARAC"/>
    <property type="match status" value="1"/>
</dbReference>
<dbReference type="InterPro" id="IPR018060">
    <property type="entry name" value="HTH_AraC"/>
</dbReference>
<protein>
    <submittedName>
        <fullName evidence="4">Transcriptional regulator GlxA family with amidase domain</fullName>
    </submittedName>
</protein>
<name>A0A7W7SQX1_9ACTN</name>
<dbReference type="EMBL" id="JACHJW010000001">
    <property type="protein sequence ID" value="MBB4959305.1"/>
    <property type="molecule type" value="Genomic_DNA"/>
</dbReference>
<keyword evidence="1" id="KW-0805">Transcription regulation</keyword>
<sequence>MADRRVVVVGYDAAELLDIACVTSTFAGANRLGADPPYQVRLATPGGRPITCDSGLVLAAQETLERVKGPIDTLVVSGGTGHECSAADERLVGHVRRLARESRRVASLCTGATVLAAAGLLDGRRATTHWHYAARLAAQYPQVDVDSAPIFIRDGVVATAAGVTSALDLTLALIEEDHGAELARWVSRVLVTYLQRPGNQAQMSMFTAAPAPRTSLVRDTVDHVTGNLAGDLRTTALGCRLSVSARHLTRLFVADIGQTPGQFVRATRVAAAAQLLSTTTLPVAAVAKRCGFGTSEALRQAFTDQYGTSPTRFRLAMSRT</sequence>
<dbReference type="InterPro" id="IPR009057">
    <property type="entry name" value="Homeodomain-like_sf"/>
</dbReference>
<gene>
    <name evidence="4" type="ORF">FHR38_003038</name>
</gene>
<organism evidence="4 5">
    <name type="scientific">Micromonospora polyrhachis</name>
    <dbReference type="NCBI Taxonomy" id="1282883"/>
    <lineage>
        <taxon>Bacteria</taxon>
        <taxon>Bacillati</taxon>
        <taxon>Actinomycetota</taxon>
        <taxon>Actinomycetes</taxon>
        <taxon>Micromonosporales</taxon>
        <taxon>Micromonosporaceae</taxon>
        <taxon>Micromonospora</taxon>
    </lineage>
</organism>
<accession>A0A7W7SQX1</accession>
<dbReference type="Pfam" id="PF12833">
    <property type="entry name" value="HTH_18"/>
    <property type="match status" value="1"/>
</dbReference>
<proteinExistence type="predicted"/>
<dbReference type="Gene3D" id="1.10.10.60">
    <property type="entry name" value="Homeodomain-like"/>
    <property type="match status" value="1"/>
</dbReference>
<dbReference type="AlphaFoldDB" id="A0A7W7SQX1"/>
<dbReference type="SUPFAM" id="SSF46689">
    <property type="entry name" value="Homeodomain-like"/>
    <property type="match status" value="1"/>
</dbReference>
<dbReference type="Pfam" id="PF01965">
    <property type="entry name" value="DJ-1_PfpI"/>
    <property type="match status" value="1"/>
</dbReference>
<evidence type="ECO:0000313" key="4">
    <source>
        <dbReference type="EMBL" id="MBB4959305.1"/>
    </source>
</evidence>
<dbReference type="SUPFAM" id="SSF52317">
    <property type="entry name" value="Class I glutamine amidotransferase-like"/>
    <property type="match status" value="1"/>
</dbReference>
<keyword evidence="2" id="KW-0804">Transcription</keyword>
<dbReference type="InterPro" id="IPR052158">
    <property type="entry name" value="INH-QAR"/>
</dbReference>
<evidence type="ECO:0000259" key="3">
    <source>
        <dbReference type="PROSITE" id="PS01124"/>
    </source>
</evidence>
<dbReference type="InterPro" id="IPR002818">
    <property type="entry name" value="DJ-1/PfpI"/>
</dbReference>
<dbReference type="PANTHER" id="PTHR43130:SF3">
    <property type="entry name" value="HTH-TYPE TRANSCRIPTIONAL REGULATOR RV1931C"/>
    <property type="match status" value="1"/>
</dbReference>
<comment type="caution">
    <text evidence="4">The sequence shown here is derived from an EMBL/GenBank/DDBJ whole genome shotgun (WGS) entry which is preliminary data.</text>
</comment>
<dbReference type="PROSITE" id="PS01124">
    <property type="entry name" value="HTH_ARAC_FAMILY_2"/>
    <property type="match status" value="1"/>
</dbReference>
<dbReference type="RefSeq" id="WP_184535258.1">
    <property type="nucleotide sequence ID" value="NZ_JACHJW010000001.1"/>
</dbReference>
<evidence type="ECO:0000256" key="1">
    <source>
        <dbReference type="ARBA" id="ARBA00023015"/>
    </source>
</evidence>
<dbReference type="CDD" id="cd03137">
    <property type="entry name" value="GATase1_AraC_1"/>
    <property type="match status" value="1"/>
</dbReference>
<reference evidence="4 5" key="1">
    <citation type="submission" date="2020-08" db="EMBL/GenBank/DDBJ databases">
        <title>Sequencing the genomes of 1000 actinobacteria strains.</title>
        <authorList>
            <person name="Klenk H.-P."/>
        </authorList>
    </citation>
    <scope>NUCLEOTIDE SEQUENCE [LARGE SCALE GENOMIC DNA]</scope>
    <source>
        <strain evidence="4 5">DSM 45886</strain>
    </source>
</reference>
<dbReference type="Gene3D" id="3.40.50.880">
    <property type="match status" value="1"/>
</dbReference>
<feature type="domain" description="HTH araC/xylS-type" evidence="3">
    <location>
        <begin position="218"/>
        <end position="316"/>
    </location>
</feature>